<dbReference type="SUPFAM" id="SSF110581">
    <property type="entry name" value="Indigoidine synthase A-like"/>
    <property type="match status" value="1"/>
</dbReference>
<feature type="active site" description="Proton donor" evidence="6">
    <location>
        <position position="27"/>
    </location>
</feature>
<proteinExistence type="inferred from homology"/>
<organism evidence="7 8">
    <name type="scientific">Borborobacter arsenicus</name>
    <dbReference type="NCBI Taxonomy" id="1851146"/>
    <lineage>
        <taxon>Bacteria</taxon>
        <taxon>Pseudomonadati</taxon>
        <taxon>Pseudomonadota</taxon>
        <taxon>Alphaproteobacteria</taxon>
        <taxon>Hyphomicrobiales</taxon>
        <taxon>Phyllobacteriaceae</taxon>
        <taxon>Borborobacter</taxon>
    </lineage>
</organism>
<evidence type="ECO:0000256" key="1">
    <source>
        <dbReference type="ARBA" id="ARBA00022723"/>
    </source>
</evidence>
<dbReference type="AlphaFoldDB" id="A0A432VCG0"/>
<keyword evidence="5 6" id="KW-0326">Glycosidase</keyword>
<dbReference type="PANTHER" id="PTHR42909">
    <property type="entry name" value="ZGC:136858"/>
    <property type="match status" value="1"/>
</dbReference>
<comment type="function">
    <text evidence="6">Catalyzes the reversible cleavage of pseudouridine 5'-phosphate (PsiMP) to ribose 5-phosphate and uracil. Functions biologically in the cleavage direction, as part of a pseudouridine degradation pathway.</text>
</comment>
<keyword evidence="2 6" id="KW-0378">Hydrolase</keyword>
<feature type="binding site" evidence="6">
    <location>
        <position position="108"/>
    </location>
    <ligand>
        <name>substrate</name>
    </ligand>
</feature>
<name>A0A432VCG0_9HYPH</name>
<dbReference type="GO" id="GO:0046872">
    <property type="term" value="F:metal ion binding"/>
    <property type="evidence" value="ECO:0007669"/>
    <property type="project" value="UniProtKB-KW"/>
</dbReference>
<keyword evidence="4 6" id="KW-0456">Lyase</keyword>
<dbReference type="GO" id="GO:0005737">
    <property type="term" value="C:cytoplasm"/>
    <property type="evidence" value="ECO:0007669"/>
    <property type="project" value="TreeGrafter"/>
</dbReference>
<dbReference type="HAMAP" id="MF_01876">
    <property type="entry name" value="PsiMP_glycosidase"/>
    <property type="match status" value="1"/>
</dbReference>
<evidence type="ECO:0000256" key="3">
    <source>
        <dbReference type="ARBA" id="ARBA00023211"/>
    </source>
</evidence>
<dbReference type="GO" id="GO:0016798">
    <property type="term" value="F:hydrolase activity, acting on glycosyl bonds"/>
    <property type="evidence" value="ECO:0007669"/>
    <property type="project" value="UniProtKB-KW"/>
</dbReference>
<evidence type="ECO:0000256" key="6">
    <source>
        <dbReference type="HAMAP-Rule" id="MF_01876"/>
    </source>
</evidence>
<keyword evidence="8" id="KW-1185">Reference proteome</keyword>
<comment type="cofactor">
    <cofactor evidence="6">
        <name>Mn(2+)</name>
        <dbReference type="ChEBI" id="CHEBI:29035"/>
    </cofactor>
    <text evidence="6">Binds 1 Mn(2+) ion per subunit.</text>
</comment>
<keyword evidence="1 6" id="KW-0479">Metal-binding</keyword>
<evidence type="ECO:0000313" key="8">
    <source>
        <dbReference type="Proteomes" id="UP000281647"/>
    </source>
</evidence>
<keyword evidence="3 6" id="KW-0464">Manganese</keyword>
<evidence type="ECO:0000256" key="2">
    <source>
        <dbReference type="ARBA" id="ARBA00022801"/>
    </source>
</evidence>
<evidence type="ECO:0000256" key="4">
    <source>
        <dbReference type="ARBA" id="ARBA00023239"/>
    </source>
</evidence>
<feature type="binding site" evidence="6">
    <location>
        <position position="140"/>
    </location>
    <ligand>
        <name>Mn(2+)</name>
        <dbReference type="ChEBI" id="CHEBI:29035"/>
    </ligand>
</feature>
<dbReference type="Pfam" id="PF04227">
    <property type="entry name" value="Indigoidine_A"/>
    <property type="match status" value="1"/>
</dbReference>
<dbReference type="PANTHER" id="PTHR42909:SF1">
    <property type="entry name" value="CARBOHYDRATE KINASE PFKB DOMAIN-CONTAINING PROTEIN"/>
    <property type="match status" value="1"/>
</dbReference>
<dbReference type="GO" id="GO:0046113">
    <property type="term" value="P:nucleobase catabolic process"/>
    <property type="evidence" value="ECO:0007669"/>
    <property type="project" value="UniProtKB-UniRule"/>
</dbReference>
<dbReference type="GO" id="GO:0004730">
    <property type="term" value="F:pseudouridylate synthase activity"/>
    <property type="evidence" value="ECO:0007669"/>
    <property type="project" value="UniProtKB-UniRule"/>
</dbReference>
<feature type="active site" description="Nucleophile" evidence="6">
    <location>
        <position position="161"/>
    </location>
</feature>
<dbReference type="EMBL" id="RKST01000001">
    <property type="protein sequence ID" value="RUM99858.1"/>
    <property type="molecule type" value="Genomic_DNA"/>
</dbReference>
<dbReference type="OrthoDB" id="9805870at2"/>
<feature type="binding site" evidence="6">
    <location>
        <begin position="142"/>
        <end position="144"/>
    </location>
    <ligand>
        <name>substrate</name>
    </ligand>
</feature>
<gene>
    <name evidence="6" type="primary">psuG</name>
    <name evidence="7" type="ORF">EET67_02955</name>
</gene>
<accession>A0A432VCG0</accession>
<comment type="subunit">
    <text evidence="6">Homotrimer.</text>
</comment>
<dbReference type="EC" id="4.2.1.70" evidence="6"/>
<sequence length="310" mass="32481">MSTSISIRYGSEVAAARQANGPIVALESTIITHGMPYPANLETARALEQTVRDNGATPATIAIMAGKIFVGLDDDQLAVLAQSKDVVKASGRDLAAIMVRKGWGGTTVSATMRIASLAGIDIFATGGVGGVHRGAEASFDISADLVELGQTGTTVVCAGVKSILDIPKTLEYVETQRVPVIAFGSDDFPAFYTRSSGLKADHRLDRPEEIAEAMIIHAGLGSGTGILVANPIPEADALDPAFIDRTIAEAVTEAEGKGIARKEVTPFLLERINQLSEGRSLKANIALVKNNAALAARIAVAHSRLKNQQK</sequence>
<dbReference type="Proteomes" id="UP000281647">
    <property type="component" value="Unassembled WGS sequence"/>
</dbReference>
<dbReference type="InterPro" id="IPR022830">
    <property type="entry name" value="Indigdn_synthA-like"/>
</dbReference>
<comment type="similarity">
    <text evidence="6">Belongs to the pseudouridine-5'-phosphate glycosidase family.</text>
</comment>
<evidence type="ECO:0000256" key="5">
    <source>
        <dbReference type="ARBA" id="ARBA00023295"/>
    </source>
</evidence>
<comment type="catalytic activity">
    <reaction evidence="6">
        <text>D-ribose 5-phosphate + uracil = psi-UMP + H2O</text>
        <dbReference type="Rhea" id="RHEA:18337"/>
        <dbReference type="ChEBI" id="CHEBI:15377"/>
        <dbReference type="ChEBI" id="CHEBI:17568"/>
        <dbReference type="ChEBI" id="CHEBI:58380"/>
        <dbReference type="ChEBI" id="CHEBI:78346"/>
        <dbReference type="EC" id="4.2.1.70"/>
    </reaction>
</comment>
<protein>
    <recommendedName>
        <fullName evidence="6">Pseudouridine-5'-phosphate glycosidase</fullName>
        <shortName evidence="6">PsiMP glycosidase</shortName>
        <ecNumber evidence="6">4.2.1.70</ecNumber>
    </recommendedName>
</protein>
<feature type="binding site" evidence="6">
    <location>
        <position position="88"/>
    </location>
    <ligand>
        <name>substrate</name>
    </ligand>
</feature>
<dbReference type="Gene3D" id="3.40.1790.10">
    <property type="entry name" value="Indigoidine synthase domain"/>
    <property type="match status" value="1"/>
</dbReference>
<reference evidence="7 8" key="1">
    <citation type="submission" date="2018-11" db="EMBL/GenBank/DDBJ databases">
        <title>Pseudaminobacter arsenicus sp. nov., an arsenic-resistant bacterium isolated from arsenic-rich aquifers.</title>
        <authorList>
            <person name="Mu Y."/>
        </authorList>
    </citation>
    <scope>NUCLEOTIDE SEQUENCE [LARGE SCALE GENOMIC DNA]</scope>
    <source>
        <strain evidence="7 8">CB3</strain>
    </source>
</reference>
<comment type="caution">
    <text evidence="7">The sequence shown here is derived from an EMBL/GenBank/DDBJ whole genome shotgun (WGS) entry which is preliminary data.</text>
</comment>
<evidence type="ECO:0000313" key="7">
    <source>
        <dbReference type="EMBL" id="RUM99858.1"/>
    </source>
</evidence>
<dbReference type="InterPro" id="IPR007342">
    <property type="entry name" value="PsuG"/>
</dbReference>
<dbReference type="RefSeq" id="WP_128626094.1">
    <property type="nucleotide sequence ID" value="NZ_RKST01000001.1"/>
</dbReference>